<evidence type="ECO:0000256" key="1">
    <source>
        <dbReference type="SAM" id="Phobius"/>
    </source>
</evidence>
<name>A0A2S6IUR4_9ACTN</name>
<keyword evidence="3" id="KW-1185">Reference proteome</keyword>
<evidence type="ECO:0000313" key="2">
    <source>
        <dbReference type="EMBL" id="PPK97948.1"/>
    </source>
</evidence>
<keyword evidence="1" id="KW-0812">Transmembrane</keyword>
<dbReference type="AlphaFoldDB" id="A0A2S6IUR4"/>
<dbReference type="EMBL" id="PTJD01000002">
    <property type="protein sequence ID" value="PPK97948.1"/>
    <property type="molecule type" value="Genomic_DNA"/>
</dbReference>
<sequence>METNGASLTPQQALAAVADARAQLAERPVHPSWYSPARAVVLGALVASFATADATVMIAAAAATLVALMALSLAARSRTGTAVLSDRRHGARRALDDYLSMLSLFVVLGLLSPVLGGPSWPALPVALATVVGMTVSGRRHERALQADLRALAAGAVR</sequence>
<comment type="caution">
    <text evidence="2">The sequence shown here is derived from an EMBL/GenBank/DDBJ whole genome shotgun (WGS) entry which is preliminary data.</text>
</comment>
<proteinExistence type="predicted"/>
<reference evidence="2 3" key="1">
    <citation type="submission" date="2018-02" db="EMBL/GenBank/DDBJ databases">
        <title>Genomic Encyclopedia of Archaeal and Bacterial Type Strains, Phase II (KMG-II): from individual species to whole genera.</title>
        <authorList>
            <person name="Goeker M."/>
        </authorList>
    </citation>
    <scope>NUCLEOTIDE SEQUENCE [LARGE SCALE GENOMIC DNA]</scope>
    <source>
        <strain evidence="2 3">DSM 22857</strain>
    </source>
</reference>
<accession>A0A2S6IUR4</accession>
<dbReference type="RefSeq" id="WP_104431406.1">
    <property type="nucleotide sequence ID" value="NZ_PTJD01000002.1"/>
</dbReference>
<organism evidence="2 3">
    <name type="scientific">Kineococcus xinjiangensis</name>
    <dbReference type="NCBI Taxonomy" id="512762"/>
    <lineage>
        <taxon>Bacteria</taxon>
        <taxon>Bacillati</taxon>
        <taxon>Actinomycetota</taxon>
        <taxon>Actinomycetes</taxon>
        <taxon>Kineosporiales</taxon>
        <taxon>Kineosporiaceae</taxon>
        <taxon>Kineococcus</taxon>
    </lineage>
</organism>
<protein>
    <submittedName>
        <fullName evidence="2">Uncharacterized protein</fullName>
    </submittedName>
</protein>
<evidence type="ECO:0000313" key="3">
    <source>
        <dbReference type="Proteomes" id="UP000239485"/>
    </source>
</evidence>
<feature type="transmembrane region" description="Helical" evidence="1">
    <location>
        <begin position="95"/>
        <end position="114"/>
    </location>
</feature>
<keyword evidence="1" id="KW-1133">Transmembrane helix</keyword>
<gene>
    <name evidence="2" type="ORF">CLV92_10298</name>
</gene>
<dbReference type="Proteomes" id="UP000239485">
    <property type="component" value="Unassembled WGS sequence"/>
</dbReference>
<feature type="transmembrane region" description="Helical" evidence="1">
    <location>
        <begin position="41"/>
        <end position="74"/>
    </location>
</feature>
<keyword evidence="1" id="KW-0472">Membrane</keyword>